<dbReference type="SMART" id="SM00530">
    <property type="entry name" value="HTH_XRE"/>
    <property type="match status" value="1"/>
</dbReference>
<organism evidence="3 4">
    <name type="scientific">Butyrivibrio hungatei</name>
    <dbReference type="NCBI Taxonomy" id="185008"/>
    <lineage>
        <taxon>Bacteria</taxon>
        <taxon>Bacillati</taxon>
        <taxon>Bacillota</taxon>
        <taxon>Clostridia</taxon>
        <taxon>Lachnospirales</taxon>
        <taxon>Lachnospiraceae</taxon>
        <taxon>Butyrivibrio</taxon>
    </lineage>
</organism>
<keyword evidence="4" id="KW-1185">Reference proteome</keyword>
<dbReference type="PANTHER" id="PTHR46558:SF11">
    <property type="entry name" value="HTH-TYPE TRANSCRIPTIONAL REGULATOR XRE"/>
    <property type="match status" value="1"/>
</dbReference>
<dbReference type="Proteomes" id="UP000183047">
    <property type="component" value="Unassembled WGS sequence"/>
</dbReference>
<dbReference type="GO" id="GO:0003677">
    <property type="term" value="F:DNA binding"/>
    <property type="evidence" value="ECO:0007669"/>
    <property type="project" value="UniProtKB-KW"/>
</dbReference>
<dbReference type="OrthoDB" id="9812495at2"/>
<sequence>MTIGKVIRKYRKELGLTQEEMATSLGVTTPAVNKWENENTLPDINLLAPIARLLGISTDELLSFKDNLTDEEVDVYIRELSKKLAKEPYEDLFDVAQKKIEEYPNCEKLKWKTAIILDAARLKPGFHNLKKYDKYISAWLLSLVESEDETIKKAAARSLFLLYYREEDFAKAEQLLINFDERGYERRFFQAVICEKKGGTEEAFKKFEDLMLEEVNQIRSVLNALQRLYVDAGNLKMAYRLADISGEVARCFDLGAFQENMQKIDLAAYEKDVDKTASLMKQLIESADTILDIGTSDLYIHLRNKDKEHIDKSEFMKNYKANIITAFCNDEKFAYMRGNEYWESLRK</sequence>
<dbReference type="EMBL" id="FMUR01000003">
    <property type="protein sequence ID" value="SCX77418.1"/>
    <property type="molecule type" value="Genomic_DNA"/>
</dbReference>
<evidence type="ECO:0000313" key="4">
    <source>
        <dbReference type="Proteomes" id="UP000183047"/>
    </source>
</evidence>
<reference evidence="4" key="1">
    <citation type="submission" date="2016-10" db="EMBL/GenBank/DDBJ databases">
        <authorList>
            <person name="Varghese N."/>
            <person name="Submissions S."/>
        </authorList>
    </citation>
    <scope>NUCLEOTIDE SEQUENCE [LARGE SCALE GENOMIC DNA]</scope>
    <source>
        <strain evidence="4">XBD2006</strain>
    </source>
</reference>
<name>A0A1G5AHQ8_9FIRM</name>
<evidence type="ECO:0000259" key="2">
    <source>
        <dbReference type="PROSITE" id="PS50943"/>
    </source>
</evidence>
<dbReference type="PANTHER" id="PTHR46558">
    <property type="entry name" value="TRACRIPTIONAL REGULATORY PROTEIN-RELATED-RELATED"/>
    <property type="match status" value="1"/>
</dbReference>
<dbReference type="PROSITE" id="PS50943">
    <property type="entry name" value="HTH_CROC1"/>
    <property type="match status" value="1"/>
</dbReference>
<dbReference type="Gene3D" id="1.10.260.40">
    <property type="entry name" value="lambda repressor-like DNA-binding domains"/>
    <property type="match status" value="1"/>
</dbReference>
<dbReference type="Pfam" id="PF01381">
    <property type="entry name" value="HTH_3"/>
    <property type="match status" value="1"/>
</dbReference>
<dbReference type="AlphaFoldDB" id="A0A1G5AHQ8"/>
<dbReference type="InterPro" id="IPR010982">
    <property type="entry name" value="Lambda_DNA-bd_dom_sf"/>
</dbReference>
<feature type="domain" description="HTH cro/C1-type" evidence="2">
    <location>
        <begin position="7"/>
        <end position="61"/>
    </location>
</feature>
<accession>A0A1G5AHQ8</accession>
<dbReference type="InterPro" id="IPR001387">
    <property type="entry name" value="Cro/C1-type_HTH"/>
</dbReference>
<proteinExistence type="predicted"/>
<evidence type="ECO:0000313" key="3">
    <source>
        <dbReference type="EMBL" id="SCX77418.1"/>
    </source>
</evidence>
<keyword evidence="1 3" id="KW-0238">DNA-binding</keyword>
<dbReference type="CDD" id="cd00093">
    <property type="entry name" value="HTH_XRE"/>
    <property type="match status" value="1"/>
</dbReference>
<protein>
    <submittedName>
        <fullName evidence="3">DNA-binding transcriptional regulator, XRE-family HTH domain</fullName>
    </submittedName>
</protein>
<gene>
    <name evidence="3" type="ORF">SAMN02910451_00258</name>
</gene>
<evidence type="ECO:0000256" key="1">
    <source>
        <dbReference type="ARBA" id="ARBA00023125"/>
    </source>
</evidence>
<dbReference type="RefSeq" id="WP_074461086.1">
    <property type="nucleotide sequence ID" value="NZ_FMUR01000003.1"/>
</dbReference>
<dbReference type="SUPFAM" id="SSF47413">
    <property type="entry name" value="lambda repressor-like DNA-binding domains"/>
    <property type="match status" value="1"/>
</dbReference>